<keyword evidence="1" id="KW-0812">Transmembrane</keyword>
<organism evidence="3">
    <name type="scientific">Florenciella parvula</name>
    <dbReference type="NCBI Taxonomy" id="236787"/>
    <lineage>
        <taxon>Eukaryota</taxon>
        <taxon>Sar</taxon>
        <taxon>Stramenopiles</taxon>
        <taxon>Ochrophyta</taxon>
        <taxon>Dictyochophyceae</taxon>
        <taxon>Florenciellales</taxon>
        <taxon>Florenciella</taxon>
    </lineage>
</organism>
<feature type="chain" id="PRO_5031069871" description="PSI-F" evidence="2">
    <location>
        <begin position="39"/>
        <end position="190"/>
    </location>
</feature>
<evidence type="ECO:0000256" key="1">
    <source>
        <dbReference type="SAM" id="Phobius"/>
    </source>
</evidence>
<reference evidence="3" key="1">
    <citation type="submission" date="2021-01" db="EMBL/GenBank/DDBJ databases">
        <authorList>
            <person name="Corre E."/>
            <person name="Pelletier E."/>
            <person name="Niang G."/>
            <person name="Scheremetjew M."/>
            <person name="Finn R."/>
            <person name="Kale V."/>
            <person name="Holt S."/>
            <person name="Cochrane G."/>
            <person name="Meng A."/>
            <person name="Brown T."/>
            <person name="Cohen L."/>
        </authorList>
    </citation>
    <scope>NUCLEOTIDE SEQUENCE</scope>
    <source>
        <strain evidence="3">RCC1693</strain>
    </source>
</reference>
<dbReference type="AlphaFoldDB" id="A0A7S2CTQ4"/>
<keyword evidence="1" id="KW-1133">Transmembrane helix</keyword>
<evidence type="ECO:0008006" key="4">
    <source>
        <dbReference type="Google" id="ProtNLM"/>
    </source>
</evidence>
<protein>
    <recommendedName>
        <fullName evidence="4">PSI-F</fullName>
    </recommendedName>
</protein>
<proteinExistence type="predicted"/>
<keyword evidence="1" id="KW-0472">Membrane</keyword>
<keyword evidence="2" id="KW-0732">Signal</keyword>
<feature type="transmembrane region" description="Helical" evidence="1">
    <location>
        <begin position="162"/>
        <end position="183"/>
    </location>
</feature>
<evidence type="ECO:0000256" key="2">
    <source>
        <dbReference type="SAM" id="SignalP"/>
    </source>
</evidence>
<name>A0A7S2CTQ4_9STRA</name>
<gene>
    <name evidence="3" type="ORF">FPAR1323_LOCUS13377</name>
</gene>
<accession>A0A7S2CTQ4</accession>
<sequence>MSLSFDRAPAAPPVRPPRYTMRGHTVLLLSLWAAVASAWSPAVHHRRLATARAAAHPTSVVGTSPRRWAVVTRAEEETAEVQYDEKWAGLPETKEEAWENPYLKDKARASLIQKYLDLGKTQEYAEEEVAAFLDDPERSTDYMMQFAFAEAPGSLKQDPNQMFQYAGIFVFGFFGSAAVKALAPYAPWNN</sequence>
<dbReference type="EMBL" id="HBGT01025722">
    <property type="protein sequence ID" value="CAD9435272.1"/>
    <property type="molecule type" value="Transcribed_RNA"/>
</dbReference>
<evidence type="ECO:0000313" key="3">
    <source>
        <dbReference type="EMBL" id="CAD9435272.1"/>
    </source>
</evidence>
<feature type="signal peptide" evidence="2">
    <location>
        <begin position="1"/>
        <end position="38"/>
    </location>
</feature>